<dbReference type="InterPro" id="IPR017896">
    <property type="entry name" value="4Fe4S_Fe-S-bd"/>
</dbReference>
<keyword evidence="2" id="KW-0479">Metal-binding</keyword>
<feature type="domain" description="4Fe-4S ferredoxin-type" evidence="5">
    <location>
        <begin position="33"/>
        <end position="59"/>
    </location>
</feature>
<organism evidence="6 7">
    <name type="scientific">Crassaminicella indica</name>
    <dbReference type="NCBI Taxonomy" id="2855394"/>
    <lineage>
        <taxon>Bacteria</taxon>
        <taxon>Bacillati</taxon>
        <taxon>Bacillota</taxon>
        <taxon>Clostridia</taxon>
        <taxon>Eubacteriales</taxon>
        <taxon>Clostridiaceae</taxon>
        <taxon>Crassaminicella</taxon>
    </lineage>
</organism>
<evidence type="ECO:0000259" key="5">
    <source>
        <dbReference type="PROSITE" id="PS51379"/>
    </source>
</evidence>
<keyword evidence="3" id="KW-0408">Iron</keyword>
<dbReference type="Pfam" id="PF12838">
    <property type="entry name" value="Fer4_7"/>
    <property type="match status" value="1"/>
</dbReference>
<evidence type="ECO:0000256" key="3">
    <source>
        <dbReference type="ARBA" id="ARBA00023004"/>
    </source>
</evidence>
<dbReference type="InterPro" id="IPR050572">
    <property type="entry name" value="Fe-S_Ferredoxin"/>
</dbReference>
<evidence type="ECO:0000313" key="7">
    <source>
        <dbReference type="Proteomes" id="UP000886818"/>
    </source>
</evidence>
<accession>A0ABX8RBX1</accession>
<dbReference type="RefSeq" id="WP_218283250.1">
    <property type="nucleotide sequence ID" value="NZ_CP078093.1"/>
</dbReference>
<keyword evidence="1" id="KW-0004">4Fe-4S</keyword>
<name>A0ABX8RBX1_9CLOT</name>
<evidence type="ECO:0000256" key="2">
    <source>
        <dbReference type="ARBA" id="ARBA00022723"/>
    </source>
</evidence>
<dbReference type="Proteomes" id="UP000886818">
    <property type="component" value="Chromosome"/>
</dbReference>
<dbReference type="PANTHER" id="PTHR43687:SF1">
    <property type="entry name" value="FERREDOXIN III"/>
    <property type="match status" value="1"/>
</dbReference>
<gene>
    <name evidence="6" type="ORF">KVH43_02050</name>
</gene>
<keyword evidence="7" id="KW-1185">Reference proteome</keyword>
<evidence type="ECO:0000256" key="4">
    <source>
        <dbReference type="ARBA" id="ARBA00023014"/>
    </source>
</evidence>
<feature type="domain" description="4Fe-4S ferredoxin-type" evidence="5">
    <location>
        <begin position="1"/>
        <end position="32"/>
    </location>
</feature>
<dbReference type="EMBL" id="CP078093">
    <property type="protein sequence ID" value="QXM06554.1"/>
    <property type="molecule type" value="Genomic_DNA"/>
</dbReference>
<dbReference type="PROSITE" id="PS51379">
    <property type="entry name" value="4FE4S_FER_2"/>
    <property type="match status" value="2"/>
</dbReference>
<reference evidence="6" key="1">
    <citation type="submission" date="2021-07" db="EMBL/GenBank/DDBJ databases">
        <title>Complete genome sequence of Crassaminicella sp. 143-21, isolated from a deep-sea hydrothermal vent.</title>
        <authorList>
            <person name="Li X."/>
        </authorList>
    </citation>
    <scope>NUCLEOTIDE SEQUENCE</scope>
    <source>
        <strain evidence="6">143-21</strain>
    </source>
</reference>
<proteinExistence type="predicted"/>
<protein>
    <submittedName>
        <fullName evidence="6">4Fe-4S binding protein</fullName>
    </submittedName>
</protein>
<keyword evidence="4" id="KW-0411">Iron-sulfur</keyword>
<evidence type="ECO:0000313" key="6">
    <source>
        <dbReference type="EMBL" id="QXM06554.1"/>
    </source>
</evidence>
<dbReference type="PANTHER" id="PTHR43687">
    <property type="entry name" value="ADENYLYLSULFATE REDUCTASE, BETA SUBUNIT"/>
    <property type="match status" value="1"/>
</dbReference>
<evidence type="ECO:0000256" key="1">
    <source>
        <dbReference type="ARBA" id="ARBA00022485"/>
    </source>
</evidence>
<sequence>MRYEIDKNKCISCERCKNICPVDAIGGEIKEGFVIDQEKCIQCGQCKTVCHFNAIIENM</sequence>